<feature type="binding site" evidence="5">
    <location>
        <begin position="498"/>
        <end position="501"/>
    </location>
    <ligand>
        <name>NAD(+)</name>
        <dbReference type="ChEBI" id="CHEBI:57540"/>
    </ligand>
</feature>
<dbReference type="NCBIfam" id="NF001753">
    <property type="entry name" value="PRK00481.1-3"/>
    <property type="match status" value="1"/>
</dbReference>
<evidence type="ECO:0000256" key="5">
    <source>
        <dbReference type="HAMAP-Rule" id="MF_03160"/>
    </source>
</evidence>
<name>A0ABQ7S8H3_9ACAR</name>
<feature type="binding site" evidence="5">
    <location>
        <begin position="631"/>
        <end position="633"/>
    </location>
    <ligand>
        <name>NAD(+)</name>
        <dbReference type="ChEBI" id="CHEBI:57540"/>
    </ligand>
</feature>
<evidence type="ECO:0000259" key="7">
    <source>
        <dbReference type="PROSITE" id="PS50305"/>
    </source>
</evidence>
<dbReference type="InterPro" id="IPR011032">
    <property type="entry name" value="GroES-like_sf"/>
</dbReference>
<keyword evidence="4 5" id="KW-0520">NAD</keyword>
<dbReference type="PANTHER" id="PTHR11695">
    <property type="entry name" value="ALCOHOL DEHYDROGENASE RELATED"/>
    <property type="match status" value="1"/>
</dbReference>
<dbReference type="PROSITE" id="PS01162">
    <property type="entry name" value="QOR_ZETA_CRYSTAL"/>
    <property type="match status" value="1"/>
</dbReference>
<dbReference type="SUPFAM" id="SSF52467">
    <property type="entry name" value="DHS-like NAD/FAD-binding domain"/>
    <property type="match status" value="1"/>
</dbReference>
<organism evidence="8 9">
    <name type="scientific">Fragariocoptes setiger</name>
    <dbReference type="NCBI Taxonomy" id="1670756"/>
    <lineage>
        <taxon>Eukaryota</taxon>
        <taxon>Metazoa</taxon>
        <taxon>Ecdysozoa</taxon>
        <taxon>Arthropoda</taxon>
        <taxon>Chelicerata</taxon>
        <taxon>Arachnida</taxon>
        <taxon>Acari</taxon>
        <taxon>Acariformes</taxon>
        <taxon>Trombidiformes</taxon>
        <taxon>Prostigmata</taxon>
        <taxon>Eupodina</taxon>
        <taxon>Eriophyoidea</taxon>
        <taxon>Phytoptidae</taxon>
        <taxon>Fragariocoptes</taxon>
    </lineage>
</organism>
<dbReference type="InterPro" id="IPR050700">
    <property type="entry name" value="YIM1/Zinc_Alcohol_DH_Fams"/>
</dbReference>
<comment type="catalytic activity">
    <reaction evidence="5">
        <text>N(6)-succinyl-L-lysyl-[protein] + NAD(+) + H2O = 2''-O-succinyl-ADP-D-ribose + nicotinamide + L-lysyl-[protein]</text>
        <dbReference type="Rhea" id="RHEA:47668"/>
        <dbReference type="Rhea" id="RHEA-COMP:9752"/>
        <dbReference type="Rhea" id="RHEA-COMP:11877"/>
        <dbReference type="ChEBI" id="CHEBI:15377"/>
        <dbReference type="ChEBI" id="CHEBI:17154"/>
        <dbReference type="ChEBI" id="CHEBI:29969"/>
        <dbReference type="ChEBI" id="CHEBI:57540"/>
        <dbReference type="ChEBI" id="CHEBI:87830"/>
        <dbReference type="ChEBI" id="CHEBI:87832"/>
    </reaction>
</comment>
<proteinExistence type="inferred from homology"/>
<feature type="binding site" evidence="5">
    <location>
        <position position="649"/>
    </location>
    <ligand>
        <name>NAD(+)</name>
        <dbReference type="ChEBI" id="CHEBI:57540"/>
    </ligand>
</feature>
<feature type="binding site" evidence="5">
    <location>
        <position position="460"/>
    </location>
    <ligand>
        <name>substrate</name>
    </ligand>
</feature>
<dbReference type="InterPro" id="IPR036291">
    <property type="entry name" value="NAD(P)-bd_dom_sf"/>
</dbReference>
<dbReference type="SUPFAM" id="SSF50129">
    <property type="entry name" value="GroES-like"/>
    <property type="match status" value="1"/>
</dbReference>
<feature type="binding site" evidence="5">
    <location>
        <begin position="416"/>
        <end position="435"/>
    </location>
    <ligand>
        <name>NAD(+)</name>
        <dbReference type="ChEBI" id="CHEBI:57540"/>
    </ligand>
</feature>
<dbReference type="InterPro" id="IPR029035">
    <property type="entry name" value="DHS-like_NAD/FAD-binding_dom"/>
</dbReference>
<comment type="catalytic activity">
    <reaction evidence="5">
        <text>N(6)-malonyl-L-lysyl-[protein] + NAD(+) + H2O = 2''-O-malonyl-ADP-D-ribose + nicotinamide + L-lysyl-[protein]</text>
        <dbReference type="Rhea" id="RHEA:47672"/>
        <dbReference type="Rhea" id="RHEA-COMP:9752"/>
        <dbReference type="Rhea" id="RHEA-COMP:11878"/>
        <dbReference type="ChEBI" id="CHEBI:15377"/>
        <dbReference type="ChEBI" id="CHEBI:17154"/>
        <dbReference type="ChEBI" id="CHEBI:29969"/>
        <dbReference type="ChEBI" id="CHEBI:57540"/>
        <dbReference type="ChEBI" id="CHEBI:87831"/>
        <dbReference type="ChEBI" id="CHEBI:87833"/>
    </reaction>
</comment>
<evidence type="ECO:0000256" key="6">
    <source>
        <dbReference type="PROSITE-ProRule" id="PRU00236"/>
    </source>
</evidence>
<dbReference type="InterPro" id="IPR002364">
    <property type="entry name" value="Quin_OxRdtase/zeta-crystal_CS"/>
</dbReference>
<dbReference type="EC" id="2.3.1.-" evidence="5"/>
<feature type="active site" description="Proton acceptor" evidence="5 6">
    <location>
        <position position="516"/>
    </location>
</feature>
<feature type="binding site" evidence="6">
    <location>
        <position position="527"/>
    </location>
    <ligand>
        <name>Zn(2+)</name>
        <dbReference type="ChEBI" id="CHEBI:29105"/>
    </ligand>
</feature>
<dbReference type="CDD" id="cd01412">
    <property type="entry name" value="SIRT5_Af1_CobB"/>
    <property type="match status" value="1"/>
</dbReference>
<comment type="similarity">
    <text evidence="1">Belongs to the zinc-containing alcohol dehydrogenase family. Quinone oxidoreductase subfamily.</text>
</comment>
<evidence type="ECO:0000256" key="4">
    <source>
        <dbReference type="ARBA" id="ARBA00023027"/>
    </source>
</evidence>
<dbReference type="Pfam" id="PF08240">
    <property type="entry name" value="ADH_N"/>
    <property type="match status" value="1"/>
</dbReference>
<keyword evidence="5" id="KW-0496">Mitochondrion</keyword>
<dbReference type="Pfam" id="PF13602">
    <property type="entry name" value="ADH_zinc_N_2"/>
    <property type="match status" value="1"/>
</dbReference>
<dbReference type="EMBL" id="JAIFTH010000371">
    <property type="protein sequence ID" value="KAG9509701.1"/>
    <property type="molecule type" value="Genomic_DNA"/>
</dbReference>
<dbReference type="HAMAP" id="MF_01121">
    <property type="entry name" value="Sirtuin_ClassIII"/>
    <property type="match status" value="1"/>
</dbReference>
<dbReference type="InterPro" id="IPR013154">
    <property type="entry name" value="ADH-like_N"/>
</dbReference>
<comment type="function">
    <text evidence="5">NAD-dependent lysine demalonylase, desuccinylase and deglutarylase that specifically removes malonyl, succinyl and glutaryl groups on target proteins. Has weak NAD-dependent protein deacetylase activity; however this activity may not be physiologically relevant in vivo.</text>
</comment>
<dbReference type="InterPro" id="IPR003000">
    <property type="entry name" value="Sirtuin"/>
</dbReference>
<sequence>MPIARVGSHSMRAWRLCSSSGLTSNVDGPGALKLHECWIPTISAPSDVLVQVRASSINPLDICMMRGYGRNALDLFNLITNFEPTATSDRYPLTLGRDFSGEIVSVGNNVTHFKPGDLVYGVVEPQKQGAHAEFVTTHKHCIYHKPKNLTHIEAASIPFAALTAWSAIYTIGKVTPENAFSKSTLILGGSGGVGSIAVQLLKNWGSSTTATASNETLEWLKDELQVDRAIDYSDRATMSGVERTFDFVLDAGKYPSMTYEQIVRASSLYAKQGGGVYVTLSPPILENTDKFGLLMGTAKTAFDAAKDIFNSISDQPSVRWGLFMPNQMALRSISKLIESGKLKPHIKSVHAFEDIQTAYESAESGSRGLNKLNCTLGSARSACVVVNITCQSMPSSDMAAFRAALAKARHVVALTGAGVSAESGIPTFRGPQGLWKKYESSKLATPGAFSSDPSLVWQFYHYRRELVLSRVPNMAHKILADTEKKFKAQGLEFCIVTQNVDELHQRAGSENVLELHGTLFKTKCTKCGDVAPNHESPITEGLAKSLDADDDIPLTNLPISDLPSCKKCTGLLRPAVVWFGEALDPAVLKEAQSQLDKCDLCLVIGTSSVVYPAAMFAPAVASRGVPVAEFNLEVTPNTGIFGFYFKGECSKTLAEAFSEFTT</sequence>
<protein>
    <recommendedName>
        <fullName evidence="5">NAD-dependent protein deacylase</fullName>
        <ecNumber evidence="5">2.3.1.-</ecNumber>
    </recommendedName>
    <alternativeName>
        <fullName evidence="5">Regulatory protein SIR2 homolog 5</fullName>
    </alternativeName>
</protein>
<comment type="caution">
    <text evidence="8">The sequence shown here is derived from an EMBL/GenBank/DDBJ whole genome shotgun (WGS) entry which is preliminary data.</text>
</comment>
<reference evidence="8 9" key="1">
    <citation type="submission" date="2020-10" db="EMBL/GenBank/DDBJ databases">
        <authorList>
            <person name="Klimov P.B."/>
            <person name="Dyachkov S.M."/>
            <person name="Chetverikov P.E."/>
        </authorList>
    </citation>
    <scope>NUCLEOTIDE SEQUENCE [LARGE SCALE GENOMIC DNA]</scope>
    <source>
        <strain evidence="8">BMOC 18-1129-001#AD2665</strain>
        <tissue evidence="8">Entire mites</tissue>
    </source>
</reference>
<dbReference type="Pfam" id="PF02146">
    <property type="entry name" value="SIR2"/>
    <property type="match status" value="1"/>
</dbReference>
<evidence type="ECO:0000256" key="1">
    <source>
        <dbReference type="ARBA" id="ARBA00010371"/>
    </source>
</evidence>
<keyword evidence="5 6" id="KW-0479">Metal-binding</keyword>
<keyword evidence="5 6" id="KW-0862">Zinc</keyword>
<evidence type="ECO:0000256" key="2">
    <source>
        <dbReference type="ARBA" id="ARBA00022679"/>
    </source>
</evidence>
<dbReference type="InterPro" id="IPR020843">
    <property type="entry name" value="ER"/>
</dbReference>
<feature type="domain" description="Deacetylase sirtuin-type" evidence="7">
    <location>
        <begin position="391"/>
        <end position="662"/>
    </location>
</feature>
<dbReference type="Gene3D" id="3.90.180.10">
    <property type="entry name" value="Medium-chain alcohol dehydrogenases, catalytic domain"/>
    <property type="match status" value="1"/>
</dbReference>
<comment type="similarity">
    <text evidence="5">Belongs to the sirtuin family. Class III subfamily.</text>
</comment>
<dbReference type="Proteomes" id="UP000825002">
    <property type="component" value="Unassembled WGS sequence"/>
</dbReference>
<comment type="cofactor">
    <cofactor evidence="5">
        <name>Zn(2+)</name>
        <dbReference type="ChEBI" id="CHEBI:29105"/>
    </cofactor>
    <text evidence="5">Binds 1 zinc ion per subunit.</text>
</comment>
<evidence type="ECO:0000313" key="8">
    <source>
        <dbReference type="EMBL" id="KAG9509701.1"/>
    </source>
</evidence>
<dbReference type="SMART" id="SM00829">
    <property type="entry name" value="PKS_ER"/>
    <property type="match status" value="1"/>
</dbReference>
<dbReference type="SUPFAM" id="SSF51735">
    <property type="entry name" value="NAD(P)-binding Rossmann-fold domains"/>
    <property type="match status" value="1"/>
</dbReference>
<gene>
    <name evidence="8" type="primary">sirt5</name>
    <name evidence="8" type="ORF">GZH46_01774</name>
</gene>
<comment type="caution">
    <text evidence="5">Lacks conserved residue(s) required for the propagation of feature annotation.</text>
</comment>
<comment type="catalytic activity">
    <reaction evidence="5">
        <text>N(6)-glutaryl-L-lysyl-[protein] + NAD(+) + H2O = 2''-O-glutaryl-ADP-D-ribose + nicotinamide + L-lysyl-[protein]</text>
        <dbReference type="Rhea" id="RHEA:47664"/>
        <dbReference type="Rhea" id="RHEA-COMP:9752"/>
        <dbReference type="Rhea" id="RHEA-COMP:11875"/>
        <dbReference type="ChEBI" id="CHEBI:15377"/>
        <dbReference type="ChEBI" id="CHEBI:17154"/>
        <dbReference type="ChEBI" id="CHEBI:29969"/>
        <dbReference type="ChEBI" id="CHEBI:57540"/>
        <dbReference type="ChEBI" id="CHEBI:87828"/>
        <dbReference type="ChEBI" id="CHEBI:87829"/>
    </reaction>
</comment>
<accession>A0ABQ7S8H3</accession>
<evidence type="ECO:0000313" key="9">
    <source>
        <dbReference type="Proteomes" id="UP000825002"/>
    </source>
</evidence>
<dbReference type="Gene3D" id="3.40.50.720">
    <property type="entry name" value="NAD(P)-binding Rossmann-like Domain"/>
    <property type="match status" value="1"/>
</dbReference>
<evidence type="ECO:0000256" key="3">
    <source>
        <dbReference type="ARBA" id="ARBA00023002"/>
    </source>
</evidence>
<dbReference type="InterPro" id="IPR026590">
    <property type="entry name" value="Ssirtuin_cat_dom"/>
</dbReference>
<feature type="binding site" evidence="5">
    <location>
        <begin position="605"/>
        <end position="607"/>
    </location>
    <ligand>
        <name>NAD(+)</name>
        <dbReference type="ChEBI" id="CHEBI:57540"/>
    </ligand>
</feature>
<keyword evidence="2 5" id="KW-0808">Transferase</keyword>
<dbReference type="InterPro" id="IPR026591">
    <property type="entry name" value="Sirtuin_cat_small_dom_sf"/>
</dbReference>
<keyword evidence="3" id="KW-0560">Oxidoreductase</keyword>
<dbReference type="PROSITE" id="PS50305">
    <property type="entry name" value="SIRTUIN"/>
    <property type="match status" value="1"/>
</dbReference>
<feature type="binding site" evidence="6">
    <location>
        <position position="565"/>
    </location>
    <ligand>
        <name>Zn(2+)</name>
        <dbReference type="ChEBI" id="CHEBI:29105"/>
    </ligand>
</feature>
<dbReference type="PANTHER" id="PTHR11695:SF294">
    <property type="entry name" value="RETICULON-4-INTERACTING PROTEIN 1, MITOCHONDRIAL"/>
    <property type="match status" value="1"/>
</dbReference>
<feature type="binding site" evidence="5 6">
    <location>
        <position position="524"/>
    </location>
    <ligand>
        <name>Zn(2+)</name>
        <dbReference type="ChEBI" id="CHEBI:29105"/>
    </ligand>
</feature>
<dbReference type="InterPro" id="IPR027546">
    <property type="entry name" value="Sirtuin_class_III"/>
</dbReference>
<feature type="binding site" evidence="5">
    <location>
        <position position="463"/>
    </location>
    <ligand>
        <name>substrate</name>
    </ligand>
</feature>
<comment type="subcellular location">
    <subcellularLocation>
        <location evidence="5">Mitochondrion</location>
    </subcellularLocation>
</comment>
<keyword evidence="9" id="KW-1185">Reference proteome</keyword>
<comment type="domain">
    <text evidence="5">In contrast to class I sirtuins, class III sirtuins have only weak deacetylase activity. Difference in substrate specificity is probably due to a larger hydrophobic pocket with 2 residues (Tyr-460 and Arg-463) that bind to malonylated and succinylated substrates and define the specificity.</text>
</comment>
<feature type="binding site" evidence="5 6">
    <location>
        <position position="568"/>
    </location>
    <ligand>
        <name>Zn(2+)</name>
        <dbReference type="ChEBI" id="CHEBI:29105"/>
    </ligand>
</feature>
<dbReference type="Gene3D" id="3.30.1600.10">
    <property type="entry name" value="SIR2/SIRT2 'Small Domain"/>
    <property type="match status" value="1"/>
</dbReference>
<dbReference type="Gene3D" id="3.40.50.1220">
    <property type="entry name" value="TPP-binding domain"/>
    <property type="match status" value="1"/>
</dbReference>